<dbReference type="InterPro" id="IPR000408">
    <property type="entry name" value="Reg_chr_condens"/>
</dbReference>
<dbReference type="InterPro" id="IPR058923">
    <property type="entry name" value="RCC1-like_dom"/>
</dbReference>
<feature type="repeat" description="RCC1" evidence="2">
    <location>
        <begin position="143"/>
        <end position="194"/>
    </location>
</feature>
<dbReference type="Gene3D" id="2.130.10.30">
    <property type="entry name" value="Regulator of chromosome condensation 1/beta-lactamase-inhibitor protein II"/>
    <property type="match status" value="1"/>
</dbReference>
<dbReference type="PANTHER" id="PTHR22870:SF408">
    <property type="entry name" value="OS09G0560450 PROTEIN"/>
    <property type="match status" value="1"/>
</dbReference>
<feature type="repeat" description="RCC1" evidence="2">
    <location>
        <begin position="405"/>
        <end position="456"/>
    </location>
</feature>
<dbReference type="Proteomes" id="UP001057455">
    <property type="component" value="Unassembled WGS sequence"/>
</dbReference>
<sequence length="512" mass="55471">MVGWVCEVCLVPNDDVTACVCCTTPRPSSKKSPVDMKVPDETSTGVHGVTDLATGDTDHSGEKRVRMKFNTNQLQPTCIFVVGSSEVDQLPRSICDKQRLGNKKEMDSLFECSLPTPVVDGIRGSLSSVACGSLHTAVVTRTGKVFTFGCNDMGALGRGDDRDVAECEPCLVRLRPVVKRVSCGDNHTLFLTTAGSVYFTGAFRDTMGNIGIPEFTNMDSLTNAGHVKTPVALPCHEFGATVIEDICSGENHCLLLPVGGSGIYVMGSNEFGQLILPSGYKPIVPTEKKPNMSEEHEAKLALAWPQFLTVKQLGLDSAKAVYGVKRRKHGDEFVRRIFSGYCTSFFEAGVSRRIYGAGRNAQGELGCGSNELCVLQPTELRGLRGLNISKIVGGQFFAVAQTEGGNLFTWGNCCYTGHGSNDDFEKQTTPKKLTAFKNNVDVVFVGADATFAITNRGSLYAWGSAQNYVLGNGRDYLFQKMPEQVPLKPFRGYRIVGGMGGSQHTVFLCRKK</sequence>
<evidence type="ECO:0000256" key="3">
    <source>
        <dbReference type="SAM" id="MobiDB-lite"/>
    </source>
</evidence>
<dbReference type="OrthoDB" id="61110at2759"/>
<evidence type="ECO:0000256" key="1">
    <source>
        <dbReference type="ARBA" id="ARBA00022737"/>
    </source>
</evidence>
<dbReference type="AlphaFoldDB" id="A0A9W5T7N6"/>
<evidence type="ECO:0000259" key="4">
    <source>
        <dbReference type="Pfam" id="PF25390"/>
    </source>
</evidence>
<dbReference type="Pfam" id="PF25390">
    <property type="entry name" value="WD40_RLD"/>
    <property type="match status" value="1"/>
</dbReference>
<feature type="domain" description="RCC1-like" evidence="4">
    <location>
        <begin position="79"/>
        <end position="507"/>
    </location>
</feature>
<comment type="caution">
    <text evidence="5">The sequence shown here is derived from an EMBL/GenBank/DDBJ whole genome shotgun (WGS) entry which is preliminary data.</text>
</comment>
<dbReference type="PANTHER" id="PTHR22870">
    <property type="entry name" value="REGULATOR OF CHROMOSOME CONDENSATION"/>
    <property type="match status" value="1"/>
</dbReference>
<dbReference type="InterPro" id="IPR051210">
    <property type="entry name" value="Ub_ligase/GEF_domain"/>
</dbReference>
<dbReference type="SUPFAM" id="SSF50985">
    <property type="entry name" value="RCC1/BLIP-II"/>
    <property type="match status" value="1"/>
</dbReference>
<evidence type="ECO:0000256" key="2">
    <source>
        <dbReference type="PROSITE-ProRule" id="PRU00235"/>
    </source>
</evidence>
<keyword evidence="6" id="KW-1185">Reference proteome</keyword>
<reference evidence="5" key="1">
    <citation type="submission" date="2019-12" db="EMBL/GenBank/DDBJ databases">
        <title>Genome sequence of Babesia ovis.</title>
        <authorList>
            <person name="Yamagishi J."/>
            <person name="Sevinc F."/>
            <person name="Xuan X."/>
        </authorList>
    </citation>
    <scope>NUCLEOTIDE SEQUENCE</scope>
    <source>
        <strain evidence="5">Selcuk</strain>
    </source>
</reference>
<dbReference type="InterPro" id="IPR009091">
    <property type="entry name" value="RCC1/BLIP-II"/>
</dbReference>
<keyword evidence="1" id="KW-0677">Repeat</keyword>
<proteinExistence type="predicted"/>
<dbReference type="PRINTS" id="PR00633">
    <property type="entry name" value="RCCNDNSATION"/>
</dbReference>
<name>A0A9W5T7N6_BABOV</name>
<dbReference type="EMBL" id="BLIY01000003">
    <property type="protein sequence ID" value="GFE52819.1"/>
    <property type="molecule type" value="Genomic_DNA"/>
</dbReference>
<evidence type="ECO:0000313" key="5">
    <source>
        <dbReference type="EMBL" id="GFE52819.1"/>
    </source>
</evidence>
<dbReference type="PROSITE" id="PS00626">
    <property type="entry name" value="RCC1_2"/>
    <property type="match status" value="2"/>
</dbReference>
<feature type="repeat" description="RCC1" evidence="2">
    <location>
        <begin position="457"/>
        <end position="511"/>
    </location>
</feature>
<accession>A0A9W5T7N6</accession>
<gene>
    <name evidence="5" type="ORF">BaOVIS_002230</name>
</gene>
<protein>
    <submittedName>
        <fullName evidence="5">Regulator of chromosome condensation, putative</fullName>
    </submittedName>
</protein>
<feature type="repeat" description="RCC1" evidence="2">
    <location>
        <begin position="352"/>
        <end position="404"/>
    </location>
</feature>
<evidence type="ECO:0000313" key="6">
    <source>
        <dbReference type="Proteomes" id="UP001057455"/>
    </source>
</evidence>
<organism evidence="5 6">
    <name type="scientific">Babesia ovis</name>
    <dbReference type="NCBI Taxonomy" id="5869"/>
    <lineage>
        <taxon>Eukaryota</taxon>
        <taxon>Sar</taxon>
        <taxon>Alveolata</taxon>
        <taxon>Apicomplexa</taxon>
        <taxon>Aconoidasida</taxon>
        <taxon>Piroplasmida</taxon>
        <taxon>Babesiidae</taxon>
        <taxon>Babesia</taxon>
    </lineage>
</organism>
<dbReference type="Gene3D" id="4.10.1060.10">
    <property type="entry name" value="Zinc finger, RanBP2-type"/>
    <property type="match status" value="1"/>
</dbReference>
<dbReference type="PROSITE" id="PS50012">
    <property type="entry name" value="RCC1_3"/>
    <property type="match status" value="4"/>
</dbReference>
<feature type="region of interest" description="Disordered" evidence="3">
    <location>
        <begin position="25"/>
        <end position="59"/>
    </location>
</feature>